<dbReference type="Proteomes" id="UP000185093">
    <property type="component" value="Unassembled WGS sequence"/>
</dbReference>
<comment type="caution">
    <text evidence="3">The sequence shown here is derived from an EMBL/GenBank/DDBJ whole genome shotgun (WGS) entry which is preliminary data.</text>
</comment>
<evidence type="ECO:0000313" key="3">
    <source>
        <dbReference type="EMBL" id="SIN73849.1"/>
    </source>
</evidence>
<dbReference type="InterPro" id="IPR040465">
    <property type="entry name" value="CtsR_N"/>
</dbReference>
<dbReference type="Pfam" id="PF17727">
    <property type="entry name" value="CtsR_C"/>
    <property type="match status" value="1"/>
</dbReference>
<evidence type="ECO:0000259" key="2">
    <source>
        <dbReference type="Pfam" id="PF17727"/>
    </source>
</evidence>
<protein>
    <submittedName>
        <fullName evidence="3">Transcriptional regulator CtsR</fullName>
    </submittedName>
</protein>
<dbReference type="Gene3D" id="1.10.1200.150">
    <property type="entry name" value="Transcriptional regulator CtsR, C-terminal domain"/>
    <property type="match status" value="1"/>
</dbReference>
<dbReference type="InterPro" id="IPR041473">
    <property type="entry name" value="CtsR_C"/>
</dbReference>
<dbReference type="Pfam" id="PF05848">
    <property type="entry name" value="CtsR"/>
    <property type="match status" value="1"/>
</dbReference>
<dbReference type="RefSeq" id="WP_014807368.1">
    <property type="nucleotide sequence ID" value="NZ_DAONBL010000026.1"/>
</dbReference>
<feature type="domain" description="CtsR C-terminal dimerization" evidence="2">
    <location>
        <begin position="79"/>
        <end position="153"/>
    </location>
</feature>
<feature type="domain" description="CtsR N-terminal HTH" evidence="1">
    <location>
        <begin position="3"/>
        <end position="73"/>
    </location>
</feature>
<proteinExistence type="predicted"/>
<sequence length="159" mass="18602">MGSLTEKIEKYIRSLLESNSTDEIILRRKELASVFGCVPSQINYVLQSRFTPERGFIVESQRGGHGYIRIIRVCLSDVEDRLNHIEEIVDDAMPSQDIRRLLKNLEERGLLTLRERTIFEVMLRFMDEMLTSLFDLPAYKRDELNTELVRRLLKSLAII</sequence>
<dbReference type="Gene3D" id="3.30.56.130">
    <property type="entry name" value="Transcriptional regulator CtsR, winged HTH domain"/>
    <property type="match status" value="1"/>
</dbReference>
<reference evidence="3 4" key="1">
    <citation type="submission" date="2016-11" db="EMBL/GenBank/DDBJ databases">
        <authorList>
            <person name="Varghese N."/>
            <person name="Submissions S."/>
        </authorList>
    </citation>
    <scope>NUCLEOTIDE SEQUENCE [LARGE SCALE GENOMIC DNA]</scope>
    <source>
        <strain evidence="3 4">DSM 20664</strain>
    </source>
</reference>
<dbReference type="InterPro" id="IPR041908">
    <property type="entry name" value="CtsR_C_sf"/>
</dbReference>
<organism evidence="3 4">
    <name type="scientific">Acetomicrobium flavidum</name>
    <dbReference type="NCBI Taxonomy" id="49896"/>
    <lineage>
        <taxon>Bacteria</taxon>
        <taxon>Thermotogati</taxon>
        <taxon>Synergistota</taxon>
        <taxon>Synergistia</taxon>
        <taxon>Synergistales</taxon>
        <taxon>Acetomicrobiaceae</taxon>
        <taxon>Acetomicrobium</taxon>
    </lineage>
</organism>
<gene>
    <name evidence="3" type="ORF">SAMN05444368_1620</name>
</gene>
<name>A0ABY1JEM3_9BACT</name>
<accession>A0ABY1JEM3</accession>
<dbReference type="InterPro" id="IPR041902">
    <property type="entry name" value="CtsR_N_sf"/>
</dbReference>
<dbReference type="EMBL" id="FSQZ01000001">
    <property type="protein sequence ID" value="SIN73849.1"/>
    <property type="molecule type" value="Genomic_DNA"/>
</dbReference>
<keyword evidence="4" id="KW-1185">Reference proteome</keyword>
<evidence type="ECO:0000259" key="1">
    <source>
        <dbReference type="Pfam" id="PF05848"/>
    </source>
</evidence>
<evidence type="ECO:0000313" key="4">
    <source>
        <dbReference type="Proteomes" id="UP000185093"/>
    </source>
</evidence>